<evidence type="ECO:0000256" key="9">
    <source>
        <dbReference type="PROSITE-ProRule" id="PRU10061"/>
    </source>
</evidence>
<evidence type="ECO:0000313" key="12">
    <source>
        <dbReference type="EMBL" id="ADQ17824.1"/>
    </source>
</evidence>
<reference evidence="12 13" key="2">
    <citation type="journal article" date="2011" name="Stand. Genomic Sci.">
        <title>Complete genome sequence of Leadbetterella byssophila type strain (4M15).</title>
        <authorList>
            <person name="Abt B."/>
            <person name="Teshima H."/>
            <person name="Lucas S."/>
            <person name="Lapidus A."/>
            <person name="Del Rio T.G."/>
            <person name="Nolan M."/>
            <person name="Tice H."/>
            <person name="Cheng J.F."/>
            <person name="Pitluck S."/>
            <person name="Liolios K."/>
            <person name="Pagani I."/>
            <person name="Ivanova N."/>
            <person name="Mavromatis K."/>
            <person name="Pati A."/>
            <person name="Tapia R."/>
            <person name="Han C."/>
            <person name="Goodwin L."/>
            <person name="Chen A."/>
            <person name="Palaniappan K."/>
            <person name="Land M."/>
            <person name="Hauser L."/>
            <person name="Chang Y.J."/>
            <person name="Jeffries C.D."/>
            <person name="Rohde M."/>
            <person name="Goker M."/>
            <person name="Tindall B.J."/>
            <person name="Detter J.C."/>
            <person name="Woyke T."/>
            <person name="Bristow J."/>
            <person name="Eisen J.A."/>
            <person name="Markowitz V."/>
            <person name="Hugenholtz P."/>
            <person name="Klenk H.P."/>
            <person name="Kyrpides N.C."/>
        </authorList>
    </citation>
    <scope>NUCLEOTIDE SEQUENCE [LARGE SCALE GENOMIC DNA]</scope>
    <source>
        <strain evidence="13">DSM 17132 / JCM 16389 / KACC 11308 / NBRC 106382 / 4M15</strain>
    </source>
</reference>
<keyword evidence="8 10" id="KW-0624">Polysaccharide degradation</keyword>
<dbReference type="RefSeq" id="WP_013408870.1">
    <property type="nucleotide sequence ID" value="NC_014655.1"/>
</dbReference>
<evidence type="ECO:0000256" key="2">
    <source>
        <dbReference type="ARBA" id="ARBA00007495"/>
    </source>
</evidence>
<dbReference type="InterPro" id="IPR001000">
    <property type="entry name" value="GH10_dom"/>
</dbReference>
<dbReference type="CAZy" id="GH10">
    <property type="family name" value="Glycoside Hydrolase Family 10"/>
</dbReference>
<dbReference type="PANTHER" id="PTHR31490">
    <property type="entry name" value="GLYCOSYL HYDROLASE"/>
    <property type="match status" value="1"/>
</dbReference>
<dbReference type="GO" id="GO:0031176">
    <property type="term" value="F:endo-1,4-beta-xylanase activity"/>
    <property type="evidence" value="ECO:0007669"/>
    <property type="project" value="UniProtKB-EC"/>
</dbReference>
<keyword evidence="3" id="KW-0858">Xylan degradation</keyword>
<proteinExistence type="inferred from homology"/>
<name>E4RUD3_LEAB4</name>
<dbReference type="eggNOG" id="COG3693">
    <property type="taxonomic scope" value="Bacteria"/>
</dbReference>
<keyword evidence="13" id="KW-1185">Reference proteome</keyword>
<dbReference type="PROSITE" id="PS00591">
    <property type="entry name" value="GH10_1"/>
    <property type="match status" value="1"/>
</dbReference>
<evidence type="ECO:0000256" key="3">
    <source>
        <dbReference type="ARBA" id="ARBA00022651"/>
    </source>
</evidence>
<dbReference type="PROSITE" id="PS51257">
    <property type="entry name" value="PROKAR_LIPOPROTEIN"/>
    <property type="match status" value="1"/>
</dbReference>
<accession>E4RUD3</accession>
<dbReference type="EMBL" id="CP002305">
    <property type="protein sequence ID" value="ADQ17824.1"/>
    <property type="molecule type" value="Genomic_DNA"/>
</dbReference>
<dbReference type="KEGG" id="lby:Lbys_2128"/>
<dbReference type="AlphaFoldDB" id="E4RUD3"/>
<dbReference type="PROSITE" id="PS51760">
    <property type="entry name" value="GH10_2"/>
    <property type="match status" value="1"/>
</dbReference>
<dbReference type="PRINTS" id="PR00134">
    <property type="entry name" value="GLHYDRLASE10"/>
</dbReference>
<dbReference type="InterPro" id="IPR017853">
    <property type="entry name" value="GH"/>
</dbReference>
<reference key="1">
    <citation type="submission" date="2010-11" db="EMBL/GenBank/DDBJ databases">
        <title>The complete genome of Leadbetterella byssophila DSM 17132.</title>
        <authorList>
            <consortium name="US DOE Joint Genome Institute (JGI-PGF)"/>
            <person name="Lucas S."/>
            <person name="Copeland A."/>
            <person name="Lapidus A."/>
            <person name="Glavina del Rio T."/>
            <person name="Dalin E."/>
            <person name="Tice H."/>
            <person name="Bruce D."/>
            <person name="Goodwin L."/>
            <person name="Pitluck S."/>
            <person name="Kyrpides N."/>
            <person name="Mavromatis K."/>
            <person name="Ivanova N."/>
            <person name="Teshima H."/>
            <person name="Brettin T."/>
            <person name="Detter J.C."/>
            <person name="Han C."/>
            <person name="Tapia R."/>
            <person name="Land M."/>
            <person name="Hauser L."/>
            <person name="Markowitz V."/>
            <person name="Cheng J.-F."/>
            <person name="Hugenholtz P."/>
            <person name="Woyke T."/>
            <person name="Wu D."/>
            <person name="Tindall B."/>
            <person name="Pomrenke H.G."/>
            <person name="Brambilla E."/>
            <person name="Klenk H.-P."/>
            <person name="Eisen J.A."/>
        </authorList>
    </citation>
    <scope>NUCLEOTIDE SEQUENCE [LARGE SCALE GENOMIC DNA]</scope>
    <source>
        <strain>DSM 17132</strain>
    </source>
</reference>
<gene>
    <name evidence="12" type="ordered locus">Lbys_2128</name>
</gene>
<evidence type="ECO:0000256" key="5">
    <source>
        <dbReference type="ARBA" id="ARBA00022801"/>
    </source>
</evidence>
<evidence type="ECO:0000259" key="11">
    <source>
        <dbReference type="PROSITE" id="PS51760"/>
    </source>
</evidence>
<comment type="similarity">
    <text evidence="2 10">Belongs to the glycosyl hydrolase 10 (cellulase F) family.</text>
</comment>
<evidence type="ECO:0000256" key="7">
    <source>
        <dbReference type="ARBA" id="ARBA00023295"/>
    </source>
</evidence>
<evidence type="ECO:0000256" key="6">
    <source>
        <dbReference type="ARBA" id="ARBA00023277"/>
    </source>
</evidence>
<evidence type="ECO:0000256" key="10">
    <source>
        <dbReference type="RuleBase" id="RU361174"/>
    </source>
</evidence>
<dbReference type="Pfam" id="PF00331">
    <property type="entry name" value="Glyco_hydro_10"/>
    <property type="match status" value="1"/>
</dbReference>
<dbReference type="STRING" id="649349.Lbys_2128"/>
<keyword evidence="6 10" id="KW-0119">Carbohydrate metabolism</keyword>
<evidence type="ECO:0000313" key="13">
    <source>
        <dbReference type="Proteomes" id="UP000007435"/>
    </source>
</evidence>
<dbReference type="Proteomes" id="UP000007435">
    <property type="component" value="Chromosome"/>
</dbReference>
<organism evidence="12 13">
    <name type="scientific">Leadbetterella byssophila (strain DSM 17132 / JCM 16389 / KACC 11308 / NBRC 106382 / 4M15)</name>
    <dbReference type="NCBI Taxonomy" id="649349"/>
    <lineage>
        <taxon>Bacteria</taxon>
        <taxon>Pseudomonadati</taxon>
        <taxon>Bacteroidota</taxon>
        <taxon>Cytophagia</taxon>
        <taxon>Cytophagales</taxon>
        <taxon>Leadbetterellaceae</taxon>
        <taxon>Leadbetterella</taxon>
    </lineage>
</organism>
<dbReference type="PANTHER" id="PTHR31490:SF88">
    <property type="entry name" value="BETA-XYLANASE"/>
    <property type="match status" value="1"/>
</dbReference>
<evidence type="ECO:0000256" key="1">
    <source>
        <dbReference type="ARBA" id="ARBA00000681"/>
    </source>
</evidence>
<comment type="catalytic activity">
    <reaction evidence="1 10">
        <text>Endohydrolysis of (1-&gt;4)-beta-D-xylosidic linkages in xylans.</text>
        <dbReference type="EC" id="3.2.1.8"/>
    </reaction>
</comment>
<feature type="active site" description="Nucleophile" evidence="9">
    <location>
        <position position="263"/>
    </location>
</feature>
<dbReference type="Gene3D" id="3.20.20.80">
    <property type="entry name" value="Glycosidases"/>
    <property type="match status" value="1"/>
</dbReference>
<evidence type="ECO:0000256" key="8">
    <source>
        <dbReference type="ARBA" id="ARBA00023326"/>
    </source>
</evidence>
<dbReference type="SMART" id="SM00633">
    <property type="entry name" value="Glyco_10"/>
    <property type="match status" value="1"/>
</dbReference>
<evidence type="ECO:0000256" key="4">
    <source>
        <dbReference type="ARBA" id="ARBA00022729"/>
    </source>
</evidence>
<keyword evidence="7 10" id="KW-0326">Glycosidase</keyword>
<keyword evidence="5 10" id="KW-0378">Hydrolase</keyword>
<keyword evidence="4" id="KW-0732">Signal</keyword>
<dbReference type="GO" id="GO:0045493">
    <property type="term" value="P:xylan catabolic process"/>
    <property type="evidence" value="ECO:0007669"/>
    <property type="project" value="UniProtKB-KW"/>
</dbReference>
<dbReference type="OrthoDB" id="9809277at2"/>
<feature type="domain" description="GH10" evidence="11">
    <location>
        <begin position="26"/>
        <end position="349"/>
    </location>
</feature>
<dbReference type="HOGENOM" id="CLU_020161_6_0_10"/>
<dbReference type="InterPro" id="IPR031158">
    <property type="entry name" value="GH10_AS"/>
</dbReference>
<dbReference type="InterPro" id="IPR044846">
    <property type="entry name" value="GH10"/>
</dbReference>
<protein>
    <recommendedName>
        <fullName evidence="10">Beta-xylanase</fullName>
        <ecNumber evidence="10">3.2.1.8</ecNumber>
    </recommendedName>
</protein>
<dbReference type="SUPFAM" id="SSF51445">
    <property type="entry name" value="(Trans)glycosidases"/>
    <property type="match status" value="1"/>
</dbReference>
<sequence length="352" mass="39800">MRKILILLSTLVVACGSDEKGGSNVLPESKVLKDKAKYAIGAAIKSSLFSESAYTSALTTHFSQVTAEWEMKMEPIWAGHNQYKWDGADKIINFASANDLKVHGHTLLWHRSWPQWFKSAKYDSAAFESAVKQYIQATTLRYKGKVVSWDVANEIFNDNGTLRSTDCPVFATFKDPIGFYGRCFRYVNEMDPDAILFYNDYNVVTASNKRAAIKRMITRFQKEGVPIQGIGDQFHYKVTTDKNAIKTGLADLGSTGLMVHISELDIVVNTAQSEGYEFSGNEAIKQAEMYQYIAESFESLPAAQKFGISLWGVSDKDSWLRSDWHHKEYPLLFDDYYKEKQAYKGLLSGIKQ</sequence>
<dbReference type="EC" id="3.2.1.8" evidence="10"/>